<geneLocation type="plasmid" evidence="12"/>
<dbReference type="GO" id="GO:0006865">
    <property type="term" value="P:amino acid transport"/>
    <property type="evidence" value="ECO:0007669"/>
    <property type="project" value="UniProtKB-KW"/>
</dbReference>
<evidence type="ECO:0000256" key="1">
    <source>
        <dbReference type="ARBA" id="ARBA00004429"/>
    </source>
</evidence>
<comment type="subcellular location">
    <subcellularLocation>
        <location evidence="1">Cell inner membrane</location>
        <topology evidence="1">Multi-pass membrane protein</topology>
    </subcellularLocation>
    <subcellularLocation>
        <location evidence="9">Cell membrane</location>
        <topology evidence="9">Multi-pass membrane protein</topology>
    </subcellularLocation>
</comment>
<name>A0A0N7JVW9_9BURK</name>
<feature type="transmembrane region" description="Helical" evidence="9">
    <location>
        <begin position="174"/>
        <end position="195"/>
    </location>
</feature>
<keyword evidence="4" id="KW-1003">Cell membrane</keyword>
<accession>A0A0N7JVW9</accession>
<dbReference type="GO" id="GO:0043190">
    <property type="term" value="C:ATP-binding cassette (ABC) transporter complex"/>
    <property type="evidence" value="ECO:0007669"/>
    <property type="project" value="InterPro"/>
</dbReference>
<evidence type="ECO:0000313" key="11">
    <source>
        <dbReference type="EMBL" id="ALL70381.1"/>
    </source>
</evidence>
<comment type="similarity">
    <text evidence="2">Belongs to the binding-protein-dependent transport system permease family. HisMQ subfamily.</text>
</comment>
<dbReference type="InterPro" id="IPR043429">
    <property type="entry name" value="ArtM/GltK/GlnP/TcyL/YhdX-like"/>
</dbReference>
<evidence type="ECO:0000313" key="12">
    <source>
        <dbReference type="Proteomes" id="UP000019146"/>
    </source>
</evidence>
<dbReference type="PANTHER" id="PTHR30614:SF0">
    <property type="entry name" value="L-CYSTINE TRANSPORT SYSTEM PERMEASE PROTEIN TCYL"/>
    <property type="match status" value="1"/>
</dbReference>
<dbReference type="InterPro" id="IPR000515">
    <property type="entry name" value="MetI-like"/>
</dbReference>
<evidence type="ECO:0000256" key="8">
    <source>
        <dbReference type="ARBA" id="ARBA00023136"/>
    </source>
</evidence>
<keyword evidence="11" id="KW-0614">Plasmid</keyword>
<dbReference type="PROSITE" id="PS50928">
    <property type="entry name" value="ABC_TM1"/>
    <property type="match status" value="1"/>
</dbReference>
<keyword evidence="5 9" id="KW-0812">Transmembrane</keyword>
<dbReference type="GeneID" id="69973855"/>
<dbReference type="EMBL" id="CP012748">
    <property type="protein sequence ID" value="ALL70381.1"/>
    <property type="molecule type" value="Genomic_DNA"/>
</dbReference>
<dbReference type="GO" id="GO:0022857">
    <property type="term" value="F:transmembrane transporter activity"/>
    <property type="evidence" value="ECO:0007669"/>
    <property type="project" value="InterPro"/>
</dbReference>
<protein>
    <submittedName>
        <fullName evidence="11">Amino acid ABC transporter membrane protein 2, PAAT family</fullName>
    </submittedName>
</protein>
<keyword evidence="6" id="KW-0029">Amino-acid transport</keyword>
<evidence type="ECO:0000256" key="4">
    <source>
        <dbReference type="ARBA" id="ARBA00022475"/>
    </source>
</evidence>
<proteinExistence type="inferred from homology"/>
<evidence type="ECO:0000256" key="2">
    <source>
        <dbReference type="ARBA" id="ARBA00010072"/>
    </source>
</evidence>
<evidence type="ECO:0000256" key="7">
    <source>
        <dbReference type="ARBA" id="ARBA00022989"/>
    </source>
</evidence>
<dbReference type="SUPFAM" id="SSF161098">
    <property type="entry name" value="MetI-like"/>
    <property type="match status" value="1"/>
</dbReference>
<feature type="domain" description="ABC transmembrane type-1" evidence="10">
    <location>
        <begin position="11"/>
        <end position="203"/>
    </location>
</feature>
<feature type="transmembrane region" description="Helical" evidence="9">
    <location>
        <begin position="43"/>
        <end position="62"/>
    </location>
</feature>
<dbReference type="NCBIfam" id="TIGR01726">
    <property type="entry name" value="HEQRo_perm_3TM"/>
    <property type="match status" value="1"/>
</dbReference>
<dbReference type="RefSeq" id="WP_035994306.1">
    <property type="nucleotide sequence ID" value="NZ_CP012748.1"/>
</dbReference>
<keyword evidence="8 9" id="KW-0472">Membrane</keyword>
<keyword evidence="7 9" id="KW-1133">Transmembrane helix</keyword>
<dbReference type="InterPro" id="IPR035906">
    <property type="entry name" value="MetI-like_sf"/>
</dbReference>
<evidence type="ECO:0000256" key="9">
    <source>
        <dbReference type="RuleBase" id="RU363032"/>
    </source>
</evidence>
<dbReference type="InterPro" id="IPR010065">
    <property type="entry name" value="AA_ABC_transptr_permease_3TM"/>
</dbReference>
<evidence type="ECO:0000256" key="3">
    <source>
        <dbReference type="ARBA" id="ARBA00022448"/>
    </source>
</evidence>
<dbReference type="CDD" id="cd06261">
    <property type="entry name" value="TM_PBP2"/>
    <property type="match status" value="1"/>
</dbReference>
<dbReference type="PANTHER" id="PTHR30614">
    <property type="entry name" value="MEMBRANE COMPONENT OF AMINO ACID ABC TRANSPORTER"/>
    <property type="match status" value="1"/>
</dbReference>
<feature type="transmembrane region" description="Helical" evidence="9">
    <location>
        <begin position="14"/>
        <end position="36"/>
    </location>
</feature>
<reference evidence="11 12" key="1">
    <citation type="journal article" date="2014" name="Genome Announc.">
        <title>Draft Genome Sequence of the Haloacid-Degrading Burkholderia caribensis Strain MBA4.</title>
        <authorList>
            <person name="Pan Y."/>
            <person name="Kong K.F."/>
            <person name="Tsang J.S."/>
        </authorList>
    </citation>
    <scope>NUCLEOTIDE SEQUENCE [LARGE SCALE GENOMIC DNA]</scope>
    <source>
        <strain evidence="11 12">MBA4</strain>
        <plasmid evidence="12">Plasmid</plasmid>
    </source>
</reference>
<dbReference type="Proteomes" id="UP000019146">
    <property type="component" value="Plasmid unnamed"/>
</dbReference>
<gene>
    <name evidence="11" type="ORF">K788_0001278</name>
</gene>
<evidence type="ECO:0000259" key="10">
    <source>
        <dbReference type="PROSITE" id="PS50928"/>
    </source>
</evidence>
<dbReference type="Pfam" id="PF00528">
    <property type="entry name" value="BPD_transp_1"/>
    <property type="match status" value="1"/>
</dbReference>
<sequence>MDNLLALVPRFADAMLVTLEVSLIAAVLGMAGGFALNAWRLRYARVLAAPYGLFVWLIRGMPYLSQLMIVYFGLPVFGITMTAVQATVVSLAIYASAYFAEIFRAAWASVPRGQIEAAQAFGVSRWAAFRAIELPQALAFAVPLLANQIILVIKESAVASIITVPELTMTASDIVASTYTYIGPYALLIVSYWLLTQAVSLLAQRATATIPFLRDHANTAANKAI</sequence>
<feature type="transmembrane region" description="Helical" evidence="9">
    <location>
        <begin position="68"/>
        <end position="94"/>
    </location>
</feature>
<organism evidence="11 12">
    <name type="scientific">Paraburkholderia caribensis MBA4</name>
    <dbReference type="NCBI Taxonomy" id="1323664"/>
    <lineage>
        <taxon>Bacteria</taxon>
        <taxon>Pseudomonadati</taxon>
        <taxon>Pseudomonadota</taxon>
        <taxon>Betaproteobacteria</taxon>
        <taxon>Burkholderiales</taxon>
        <taxon>Burkholderiaceae</taxon>
        <taxon>Paraburkholderia</taxon>
    </lineage>
</organism>
<dbReference type="AlphaFoldDB" id="A0A0N7JVW9"/>
<feature type="transmembrane region" description="Helical" evidence="9">
    <location>
        <begin position="137"/>
        <end position="162"/>
    </location>
</feature>
<dbReference type="KEGG" id="bcai:K788_0001278"/>
<dbReference type="Gene3D" id="1.10.3720.10">
    <property type="entry name" value="MetI-like"/>
    <property type="match status" value="1"/>
</dbReference>
<evidence type="ECO:0000256" key="5">
    <source>
        <dbReference type="ARBA" id="ARBA00022692"/>
    </source>
</evidence>
<evidence type="ECO:0000256" key="6">
    <source>
        <dbReference type="ARBA" id="ARBA00022970"/>
    </source>
</evidence>
<keyword evidence="3 9" id="KW-0813">Transport</keyword>